<sequence length="157" mass="17988">MVHINDTLVFAFMIWLRMKCYASVAYFSINHEYLRWLSCYLTSVPCDRLGWAKRSWLVGFNLFRTLTVSFCASSWVQLCSGNTSLKQFITSDLFLDGREMNLLGLRGKPSVLQNIFMVVLLLCVGLEHSAMLSLFGLSKATSNISLYFIIHRDYSDS</sequence>
<proteinExistence type="predicted"/>
<protein>
    <submittedName>
        <fullName evidence="2">Uncharacterized protein</fullName>
    </submittedName>
</protein>
<feature type="transmembrane region" description="Helical" evidence="1">
    <location>
        <begin position="7"/>
        <end position="29"/>
    </location>
</feature>
<keyword evidence="1" id="KW-0812">Transmembrane</keyword>
<name>A0A7S4MU44_9STRA</name>
<reference evidence="2" key="1">
    <citation type="submission" date="2021-01" db="EMBL/GenBank/DDBJ databases">
        <authorList>
            <person name="Corre E."/>
            <person name="Pelletier E."/>
            <person name="Niang G."/>
            <person name="Scheremetjew M."/>
            <person name="Finn R."/>
            <person name="Kale V."/>
            <person name="Holt S."/>
            <person name="Cochrane G."/>
            <person name="Meng A."/>
            <person name="Brown T."/>
            <person name="Cohen L."/>
        </authorList>
    </citation>
    <scope>NUCLEOTIDE SEQUENCE</scope>
    <source>
        <strain evidence="2">Isolate 1302-5</strain>
    </source>
</reference>
<evidence type="ECO:0000313" key="2">
    <source>
        <dbReference type="EMBL" id="CAE2243225.1"/>
    </source>
</evidence>
<keyword evidence="1" id="KW-1133">Transmembrane helix</keyword>
<gene>
    <name evidence="2" type="ORF">OAUR00152_LOCUS17235</name>
</gene>
<organism evidence="2">
    <name type="scientific">Odontella aurita</name>
    <dbReference type="NCBI Taxonomy" id="265563"/>
    <lineage>
        <taxon>Eukaryota</taxon>
        <taxon>Sar</taxon>
        <taxon>Stramenopiles</taxon>
        <taxon>Ochrophyta</taxon>
        <taxon>Bacillariophyta</taxon>
        <taxon>Mediophyceae</taxon>
        <taxon>Biddulphiophycidae</taxon>
        <taxon>Eupodiscales</taxon>
        <taxon>Odontellaceae</taxon>
        <taxon>Odontella</taxon>
    </lineage>
</organism>
<evidence type="ECO:0000256" key="1">
    <source>
        <dbReference type="SAM" id="Phobius"/>
    </source>
</evidence>
<feature type="transmembrane region" description="Helical" evidence="1">
    <location>
        <begin position="115"/>
        <end position="137"/>
    </location>
</feature>
<accession>A0A7S4MU44</accession>
<keyword evidence="1" id="KW-0472">Membrane</keyword>
<dbReference type="EMBL" id="HBKQ01025393">
    <property type="protein sequence ID" value="CAE2243225.1"/>
    <property type="molecule type" value="Transcribed_RNA"/>
</dbReference>
<dbReference type="AlphaFoldDB" id="A0A7S4MU44"/>